<name>A0A0D2CUR3_9EURO</name>
<sequence length="134" mass="15184">MAPPELVFPVSDLDHKIHGHTINYKEKSRKLAQGFDLKRDCELMELVQYSCTTPDQQLERALASGSGRPRMECFPIVRLFRKCVKGGKVFHVETTAWEGPLAWKPPAQPDKVIENEASDASSAPNFWTSIWSKK</sequence>
<dbReference type="Pfam" id="PF11093">
    <property type="entry name" value="Mitochondr_Som1"/>
    <property type="match status" value="1"/>
</dbReference>
<dbReference type="EMBL" id="KN846958">
    <property type="protein sequence ID" value="KIW68891.1"/>
    <property type="molecule type" value="Genomic_DNA"/>
</dbReference>
<keyword evidence="2" id="KW-1185">Reference proteome</keyword>
<reference evidence="1 2" key="1">
    <citation type="submission" date="2015-01" db="EMBL/GenBank/DDBJ databases">
        <title>The Genome Sequence of Capronia semiimmersa CBS27337.</title>
        <authorList>
            <consortium name="The Broad Institute Genomics Platform"/>
            <person name="Cuomo C."/>
            <person name="de Hoog S."/>
            <person name="Gorbushina A."/>
            <person name="Stielow B."/>
            <person name="Teixiera M."/>
            <person name="Abouelleil A."/>
            <person name="Chapman S.B."/>
            <person name="Priest M."/>
            <person name="Young S.K."/>
            <person name="Wortman J."/>
            <person name="Nusbaum C."/>
            <person name="Birren B."/>
        </authorList>
    </citation>
    <scope>NUCLEOTIDE SEQUENCE [LARGE SCALE GENOMIC DNA]</scope>
    <source>
        <strain evidence="1 2">CBS 27337</strain>
    </source>
</reference>
<evidence type="ECO:0000313" key="1">
    <source>
        <dbReference type="EMBL" id="KIW68891.1"/>
    </source>
</evidence>
<dbReference type="GO" id="GO:0042720">
    <property type="term" value="C:mitochondrial inner membrane peptidase complex"/>
    <property type="evidence" value="ECO:0007669"/>
    <property type="project" value="InterPro"/>
</dbReference>
<organism evidence="1 2">
    <name type="scientific">Phialophora macrospora</name>
    <dbReference type="NCBI Taxonomy" id="1851006"/>
    <lineage>
        <taxon>Eukaryota</taxon>
        <taxon>Fungi</taxon>
        <taxon>Dikarya</taxon>
        <taxon>Ascomycota</taxon>
        <taxon>Pezizomycotina</taxon>
        <taxon>Eurotiomycetes</taxon>
        <taxon>Chaetothyriomycetidae</taxon>
        <taxon>Chaetothyriales</taxon>
        <taxon>Herpotrichiellaceae</taxon>
        <taxon>Phialophora</taxon>
    </lineage>
</organism>
<dbReference type="InterPro" id="IPR024645">
    <property type="entry name" value="Mitochondr_Som1"/>
</dbReference>
<protein>
    <submittedName>
        <fullName evidence="1">Uncharacterized protein</fullName>
    </submittedName>
</protein>
<dbReference type="HOGENOM" id="CLU_142986_0_0_1"/>
<dbReference type="Proteomes" id="UP000054266">
    <property type="component" value="Unassembled WGS sequence"/>
</dbReference>
<evidence type="ECO:0000313" key="2">
    <source>
        <dbReference type="Proteomes" id="UP000054266"/>
    </source>
</evidence>
<accession>A0A0D2CUR3</accession>
<dbReference type="AlphaFoldDB" id="A0A0D2CUR3"/>
<gene>
    <name evidence="1" type="ORF">PV04_04805</name>
</gene>
<proteinExistence type="predicted"/>